<feature type="compositionally biased region" description="Polar residues" evidence="1">
    <location>
        <begin position="94"/>
        <end position="104"/>
    </location>
</feature>
<reference evidence="2" key="1">
    <citation type="submission" date="2022-11" db="EMBL/GenBank/DDBJ databases">
        <authorList>
            <person name="Petersen C."/>
        </authorList>
    </citation>
    <scope>NUCLEOTIDE SEQUENCE</scope>
    <source>
        <strain evidence="2">IBT 20477</strain>
    </source>
</reference>
<accession>A0A9W9JC83</accession>
<feature type="non-terminal residue" evidence="2">
    <location>
        <position position="125"/>
    </location>
</feature>
<proteinExistence type="predicted"/>
<dbReference type="EMBL" id="JAPQKQ010000006">
    <property type="protein sequence ID" value="KAJ5192285.1"/>
    <property type="molecule type" value="Genomic_DNA"/>
</dbReference>
<evidence type="ECO:0000313" key="2">
    <source>
        <dbReference type="EMBL" id="KAJ5192285.1"/>
    </source>
</evidence>
<gene>
    <name evidence="2" type="ORF">N7449_008427</name>
</gene>
<evidence type="ECO:0000313" key="3">
    <source>
        <dbReference type="Proteomes" id="UP001150942"/>
    </source>
</evidence>
<dbReference type="OrthoDB" id="3945550at2759"/>
<dbReference type="Proteomes" id="UP001150942">
    <property type="component" value="Unassembled WGS sequence"/>
</dbReference>
<comment type="caution">
    <text evidence="2">The sequence shown here is derived from an EMBL/GenBank/DDBJ whole genome shotgun (WGS) entry which is preliminary data.</text>
</comment>
<feature type="region of interest" description="Disordered" evidence="1">
    <location>
        <begin position="94"/>
        <end position="125"/>
    </location>
</feature>
<dbReference type="AlphaFoldDB" id="A0A9W9JC83"/>
<organism evidence="2 3">
    <name type="scientific">Penicillium cf. viridicatum</name>
    <dbReference type="NCBI Taxonomy" id="2972119"/>
    <lineage>
        <taxon>Eukaryota</taxon>
        <taxon>Fungi</taxon>
        <taxon>Dikarya</taxon>
        <taxon>Ascomycota</taxon>
        <taxon>Pezizomycotina</taxon>
        <taxon>Eurotiomycetes</taxon>
        <taxon>Eurotiomycetidae</taxon>
        <taxon>Eurotiales</taxon>
        <taxon>Aspergillaceae</taxon>
        <taxon>Penicillium</taxon>
    </lineage>
</organism>
<reference evidence="2" key="2">
    <citation type="journal article" date="2023" name="IMA Fungus">
        <title>Comparative genomic study of the Penicillium genus elucidates a diverse pangenome and 15 lateral gene transfer events.</title>
        <authorList>
            <person name="Petersen C."/>
            <person name="Sorensen T."/>
            <person name="Nielsen M.R."/>
            <person name="Sondergaard T.E."/>
            <person name="Sorensen J.L."/>
            <person name="Fitzpatrick D.A."/>
            <person name="Frisvad J.C."/>
            <person name="Nielsen K.L."/>
        </authorList>
    </citation>
    <scope>NUCLEOTIDE SEQUENCE</scope>
    <source>
        <strain evidence="2">IBT 20477</strain>
    </source>
</reference>
<name>A0A9W9JC83_9EURO</name>
<protein>
    <submittedName>
        <fullName evidence="2">Uncharacterized protein</fullName>
    </submittedName>
</protein>
<sequence length="125" mass="14289">DLLWHLEGCRFGIISSQAKRASRERQFPGVSFDRSQFVSCHRAPLAALIARLRHLGQIEFLVKNDFPISLQEAISQHHPKCQLNLWWPQDVGTSVPSLKKQTSPRVRDRMAKLKGPKSGNIHDIR</sequence>
<keyword evidence="3" id="KW-1185">Reference proteome</keyword>
<evidence type="ECO:0000256" key="1">
    <source>
        <dbReference type="SAM" id="MobiDB-lite"/>
    </source>
</evidence>